<dbReference type="GO" id="GO:0051118">
    <property type="term" value="F:glucan endo-1,3-alpha-glucosidase activity"/>
    <property type="evidence" value="ECO:0007669"/>
    <property type="project" value="InterPro"/>
</dbReference>
<dbReference type="InterPro" id="IPR005197">
    <property type="entry name" value="Glyco_hydro_71"/>
</dbReference>
<dbReference type="CDD" id="cd11577">
    <property type="entry name" value="GH71"/>
    <property type="match status" value="1"/>
</dbReference>
<sequence length="396" mass="43143">ATNKMVFAHFMMGTQASRTSSKDYDADMKQAKAAGIDAFALNIGLDSYTDTQLGYAYKSASDNGMKVFISFDFNYYTTGSEVAIAEKVKQYASSAGQLRVDNKPFVSTFNGNQEAAKTLNAAALKKAAGDIYLVPNFQPKGSLDGIDGAFNWMAWPNNGANRAPTAAVNNTVENGDTDYKNWLGTKDYMAPVSPWFFTDFDQYDKHWVFPGDLLWFNRWNNVLNAAPRFIEIVTWNDFGESHNIVNLPAGSSVDGASWSADQPHEGWLEMALPYIKAFKAGAKAPTIEEEKLVYWYRPSKVADCAKAIEGKQSLQDAVFVVALLKSAGTVTVTSGGTTNTFEAKAGAQAFQVPMAYGKQTFKLSRSGKEVFSSTGKKEIAASNCPVAKTNLNAFVG</sequence>
<gene>
    <name evidence="1" type="ORF">CC80DRAFT_354522</name>
</gene>
<dbReference type="EMBL" id="ML977011">
    <property type="protein sequence ID" value="KAF1952324.1"/>
    <property type="molecule type" value="Genomic_DNA"/>
</dbReference>
<dbReference type="Gene3D" id="3.20.20.80">
    <property type="entry name" value="Glycosidases"/>
    <property type="match status" value="1"/>
</dbReference>
<dbReference type="Pfam" id="PF03659">
    <property type="entry name" value="Glyco_hydro_71"/>
    <property type="match status" value="1"/>
</dbReference>
<dbReference type="OrthoDB" id="3257981at2759"/>
<evidence type="ECO:0000313" key="1">
    <source>
        <dbReference type="EMBL" id="KAF1952324.1"/>
    </source>
</evidence>
<accession>A0A6A5TJI8</accession>
<dbReference type="AlphaFoldDB" id="A0A6A5TJI8"/>
<organism evidence="1 2">
    <name type="scientific">Byssothecium circinans</name>
    <dbReference type="NCBI Taxonomy" id="147558"/>
    <lineage>
        <taxon>Eukaryota</taxon>
        <taxon>Fungi</taxon>
        <taxon>Dikarya</taxon>
        <taxon>Ascomycota</taxon>
        <taxon>Pezizomycotina</taxon>
        <taxon>Dothideomycetes</taxon>
        <taxon>Pleosporomycetidae</taxon>
        <taxon>Pleosporales</taxon>
        <taxon>Massarineae</taxon>
        <taxon>Massarinaceae</taxon>
        <taxon>Byssothecium</taxon>
    </lineage>
</organism>
<dbReference type="Proteomes" id="UP000800035">
    <property type="component" value="Unassembled WGS sequence"/>
</dbReference>
<feature type="non-terminal residue" evidence="1">
    <location>
        <position position="1"/>
    </location>
</feature>
<feature type="non-terminal residue" evidence="1">
    <location>
        <position position="396"/>
    </location>
</feature>
<name>A0A6A5TJI8_9PLEO</name>
<protein>
    <submittedName>
        <fullName evidence="1">Glycoside hydrolase</fullName>
    </submittedName>
</protein>
<reference evidence="1" key="1">
    <citation type="journal article" date="2020" name="Stud. Mycol.">
        <title>101 Dothideomycetes genomes: a test case for predicting lifestyles and emergence of pathogens.</title>
        <authorList>
            <person name="Haridas S."/>
            <person name="Albert R."/>
            <person name="Binder M."/>
            <person name="Bloem J."/>
            <person name="Labutti K."/>
            <person name="Salamov A."/>
            <person name="Andreopoulos B."/>
            <person name="Baker S."/>
            <person name="Barry K."/>
            <person name="Bills G."/>
            <person name="Bluhm B."/>
            <person name="Cannon C."/>
            <person name="Castanera R."/>
            <person name="Culley D."/>
            <person name="Daum C."/>
            <person name="Ezra D."/>
            <person name="Gonzalez J."/>
            <person name="Henrissat B."/>
            <person name="Kuo A."/>
            <person name="Liang C."/>
            <person name="Lipzen A."/>
            <person name="Lutzoni F."/>
            <person name="Magnuson J."/>
            <person name="Mondo S."/>
            <person name="Nolan M."/>
            <person name="Ohm R."/>
            <person name="Pangilinan J."/>
            <person name="Park H.-J."/>
            <person name="Ramirez L."/>
            <person name="Alfaro M."/>
            <person name="Sun H."/>
            <person name="Tritt A."/>
            <person name="Yoshinaga Y."/>
            <person name="Zwiers L.-H."/>
            <person name="Turgeon B."/>
            <person name="Goodwin S."/>
            <person name="Spatafora J."/>
            <person name="Crous P."/>
            <person name="Grigoriev I."/>
        </authorList>
    </citation>
    <scope>NUCLEOTIDE SEQUENCE</scope>
    <source>
        <strain evidence="1">CBS 675.92</strain>
    </source>
</reference>
<keyword evidence="2" id="KW-1185">Reference proteome</keyword>
<evidence type="ECO:0000313" key="2">
    <source>
        <dbReference type="Proteomes" id="UP000800035"/>
    </source>
</evidence>
<keyword evidence="1" id="KW-0378">Hydrolase</keyword>
<proteinExistence type="predicted"/>